<proteinExistence type="predicted"/>
<organism evidence="2 3">
    <name type="scientific">Armillaria borealis</name>
    <dbReference type="NCBI Taxonomy" id="47425"/>
    <lineage>
        <taxon>Eukaryota</taxon>
        <taxon>Fungi</taxon>
        <taxon>Dikarya</taxon>
        <taxon>Basidiomycota</taxon>
        <taxon>Agaricomycotina</taxon>
        <taxon>Agaricomycetes</taxon>
        <taxon>Agaricomycetidae</taxon>
        <taxon>Agaricales</taxon>
        <taxon>Marasmiineae</taxon>
        <taxon>Physalacriaceae</taxon>
        <taxon>Armillaria</taxon>
    </lineage>
</organism>
<feature type="compositionally biased region" description="Basic and acidic residues" evidence="1">
    <location>
        <begin position="20"/>
        <end position="30"/>
    </location>
</feature>
<dbReference type="Proteomes" id="UP001175226">
    <property type="component" value="Unassembled WGS sequence"/>
</dbReference>
<dbReference type="AlphaFoldDB" id="A0AA39K1H7"/>
<gene>
    <name evidence="2" type="ORF">EV421DRAFT_1731210</name>
</gene>
<protein>
    <submittedName>
        <fullName evidence="2">Uncharacterized protein</fullName>
    </submittedName>
</protein>
<evidence type="ECO:0000313" key="2">
    <source>
        <dbReference type="EMBL" id="KAK0452592.1"/>
    </source>
</evidence>
<name>A0AA39K1H7_9AGAR</name>
<sequence length="145" mass="16459">MLDTERMIKLAVVFDEEEEREKLKGGIENRDESDEDDEEAGASQVGKRVGSAKPKPDKDIYQSFHINNRDLIVWWELPCMNFENGMGWILRNLARDRPTKTLLSDTMDVDEAKSEAPGSTVKPKRTVDLESIAFSLGGNLMSRKK</sequence>
<evidence type="ECO:0000313" key="3">
    <source>
        <dbReference type="Proteomes" id="UP001175226"/>
    </source>
</evidence>
<feature type="compositionally biased region" description="Acidic residues" evidence="1">
    <location>
        <begin position="31"/>
        <end position="40"/>
    </location>
</feature>
<feature type="region of interest" description="Disordered" evidence="1">
    <location>
        <begin position="18"/>
        <end position="58"/>
    </location>
</feature>
<dbReference type="EMBL" id="JAUEPT010000004">
    <property type="protein sequence ID" value="KAK0452592.1"/>
    <property type="molecule type" value="Genomic_DNA"/>
</dbReference>
<accession>A0AA39K1H7</accession>
<reference evidence="2" key="1">
    <citation type="submission" date="2023-06" db="EMBL/GenBank/DDBJ databases">
        <authorList>
            <consortium name="Lawrence Berkeley National Laboratory"/>
            <person name="Ahrendt S."/>
            <person name="Sahu N."/>
            <person name="Indic B."/>
            <person name="Wong-Bajracharya J."/>
            <person name="Merenyi Z."/>
            <person name="Ke H.-M."/>
            <person name="Monk M."/>
            <person name="Kocsube S."/>
            <person name="Drula E."/>
            <person name="Lipzen A."/>
            <person name="Balint B."/>
            <person name="Henrissat B."/>
            <person name="Andreopoulos B."/>
            <person name="Martin F.M."/>
            <person name="Harder C.B."/>
            <person name="Rigling D."/>
            <person name="Ford K.L."/>
            <person name="Foster G.D."/>
            <person name="Pangilinan J."/>
            <person name="Papanicolaou A."/>
            <person name="Barry K."/>
            <person name="LaButti K."/>
            <person name="Viragh M."/>
            <person name="Koriabine M."/>
            <person name="Yan M."/>
            <person name="Riley R."/>
            <person name="Champramary S."/>
            <person name="Plett K.L."/>
            <person name="Tsai I.J."/>
            <person name="Slot J."/>
            <person name="Sipos G."/>
            <person name="Plett J."/>
            <person name="Nagy L.G."/>
            <person name="Grigoriev I.V."/>
        </authorList>
    </citation>
    <scope>NUCLEOTIDE SEQUENCE</scope>
    <source>
        <strain evidence="2">FPL87.14</strain>
    </source>
</reference>
<evidence type="ECO:0000256" key="1">
    <source>
        <dbReference type="SAM" id="MobiDB-lite"/>
    </source>
</evidence>
<keyword evidence="3" id="KW-1185">Reference proteome</keyword>
<comment type="caution">
    <text evidence="2">The sequence shown here is derived from an EMBL/GenBank/DDBJ whole genome shotgun (WGS) entry which is preliminary data.</text>
</comment>